<dbReference type="EMBL" id="CAJVCH010525177">
    <property type="protein sequence ID" value="CAG7822046.1"/>
    <property type="molecule type" value="Genomic_DNA"/>
</dbReference>
<dbReference type="Proteomes" id="UP000708208">
    <property type="component" value="Unassembled WGS sequence"/>
</dbReference>
<feature type="transmembrane region" description="Helical" evidence="1">
    <location>
        <begin position="631"/>
        <end position="648"/>
    </location>
</feature>
<reference evidence="4" key="1">
    <citation type="submission" date="2021-06" db="EMBL/GenBank/DDBJ databases">
        <authorList>
            <person name="Hodson N. C."/>
            <person name="Mongue J. A."/>
            <person name="Jaron S. K."/>
        </authorList>
    </citation>
    <scope>NUCLEOTIDE SEQUENCE</scope>
</reference>
<dbReference type="PROSITE" id="PS50202">
    <property type="entry name" value="MSP"/>
    <property type="match status" value="1"/>
</dbReference>
<name>A0A8J2KV80_9HEXA</name>
<protein>
    <recommendedName>
        <fullName evidence="6">Motile sperm domain-containing protein 2</fullName>
    </recommendedName>
</protein>
<evidence type="ECO:0008006" key="6">
    <source>
        <dbReference type="Google" id="ProtNLM"/>
    </source>
</evidence>
<dbReference type="PANTHER" id="PTHR46384">
    <property type="entry name" value="MOTILE SPERM DOMAIN-CONTAINING PROTEIN 2"/>
    <property type="match status" value="1"/>
</dbReference>
<dbReference type="InterPro" id="IPR000535">
    <property type="entry name" value="MSP_dom"/>
</dbReference>
<keyword evidence="1" id="KW-1133">Transmembrane helix</keyword>
<dbReference type="Pfam" id="PF00635">
    <property type="entry name" value="Motile_Sperm"/>
    <property type="match status" value="1"/>
</dbReference>
<comment type="caution">
    <text evidence="4">The sequence shown here is derived from an EMBL/GenBank/DDBJ whole genome shotgun (WGS) entry which is preliminary data.</text>
</comment>
<dbReference type="SMART" id="SM00516">
    <property type="entry name" value="SEC14"/>
    <property type="match status" value="1"/>
</dbReference>
<dbReference type="AlphaFoldDB" id="A0A8J2KV80"/>
<dbReference type="CDD" id="cd00170">
    <property type="entry name" value="SEC14"/>
    <property type="match status" value="1"/>
</dbReference>
<keyword evidence="1" id="KW-0472">Membrane</keyword>
<dbReference type="GO" id="GO:0012505">
    <property type="term" value="C:endomembrane system"/>
    <property type="evidence" value="ECO:0007669"/>
    <property type="project" value="TreeGrafter"/>
</dbReference>
<dbReference type="GO" id="GO:0140284">
    <property type="term" value="C:endoplasmic reticulum-endosome membrane contact site"/>
    <property type="evidence" value="ECO:0007669"/>
    <property type="project" value="TreeGrafter"/>
</dbReference>
<dbReference type="OrthoDB" id="75724at2759"/>
<organism evidence="4 5">
    <name type="scientific">Allacma fusca</name>
    <dbReference type="NCBI Taxonomy" id="39272"/>
    <lineage>
        <taxon>Eukaryota</taxon>
        <taxon>Metazoa</taxon>
        <taxon>Ecdysozoa</taxon>
        <taxon>Arthropoda</taxon>
        <taxon>Hexapoda</taxon>
        <taxon>Collembola</taxon>
        <taxon>Symphypleona</taxon>
        <taxon>Sminthuridae</taxon>
        <taxon>Allacma</taxon>
    </lineage>
</organism>
<evidence type="ECO:0000259" key="3">
    <source>
        <dbReference type="PROSITE" id="PS50202"/>
    </source>
</evidence>
<evidence type="ECO:0000259" key="2">
    <source>
        <dbReference type="PROSITE" id="PS50191"/>
    </source>
</evidence>
<feature type="domain" description="MSP" evidence="3">
    <location>
        <begin position="436"/>
        <end position="577"/>
    </location>
</feature>
<accession>A0A8J2KV80</accession>
<keyword evidence="1" id="KW-0812">Transmembrane</keyword>
<evidence type="ECO:0000313" key="4">
    <source>
        <dbReference type="EMBL" id="CAG7822046.1"/>
    </source>
</evidence>
<proteinExistence type="predicted"/>
<dbReference type="InterPro" id="IPR053012">
    <property type="entry name" value="ER-organelle_contact"/>
</dbReference>
<gene>
    <name evidence="4" type="ORF">AFUS01_LOCUS32339</name>
</gene>
<dbReference type="PANTHER" id="PTHR46384:SF1">
    <property type="entry name" value="MOTILE SPERM DOMAIN-CONTAINING PROTEIN 2"/>
    <property type="match status" value="1"/>
</dbReference>
<feature type="domain" description="CRAL-TRIO" evidence="2">
    <location>
        <begin position="202"/>
        <end position="359"/>
    </location>
</feature>
<dbReference type="Pfam" id="PF00650">
    <property type="entry name" value="CRAL_TRIO"/>
    <property type="match status" value="1"/>
</dbReference>
<dbReference type="InterPro" id="IPR001251">
    <property type="entry name" value="CRAL-TRIO_dom"/>
</dbReference>
<evidence type="ECO:0000313" key="5">
    <source>
        <dbReference type="Proteomes" id="UP000708208"/>
    </source>
</evidence>
<keyword evidence="5" id="KW-1185">Reference proteome</keyword>
<dbReference type="PROSITE" id="PS50191">
    <property type="entry name" value="CRAL_TRIO"/>
    <property type="match status" value="1"/>
</dbReference>
<evidence type="ECO:0000256" key="1">
    <source>
        <dbReference type="SAM" id="Phobius"/>
    </source>
</evidence>
<sequence>MSYNAEVFIKIVAQLSPHTQGVRTLYVGVTKSHIYKSSLSSLIDSSRVHNEEFYSRTRFPSDSFLVTETIHLCDISGVYKSNQPPVFVVEVVRTELFTYGRRGPEREIIFRYYVGDQQLGVRAGTMEDVTVDQIKSLRQKFEDKVQGKNADFCACDVQRVKTDDTWMRRFIAHTENDVDAACDMLFDACQWRKEFGTNELTEKSMPSHLFEKGVLFIRNKDVYGKNLLIFKAKYHAKGVEDIENIRKFIVYYFERIERISKSDQITVIFDMEDTGMSNMDMDFIRYLITLLKTYYPYFVNYLLIYEMPWLLNAAWKIIKGWLPPRFVDRVKFVSKKNIKEYIDVDNQLVEWGGKDNYKYKYEPEVLPAPARALPVSNGNIPNNRSPTSSNVQNRKENLQLPGIDEPGVADDHLFRTAQTPSPRTTFAEPVRRMNMDSHDGPHLVEVTDRIVLTKDNAERISGRFQIRNVAPSNEAVLFKIKTTAPEKFHVRPTLGLLEASATGNVSISVNLGSNLRSIGHERFQVQVVIAPKDLLDGLNGNGQGVDGSSEFHGDLSRVWKKIASKETRIENHRIGCTLDSSISEAMISPSGANLVTMNEDEMRKGLKQIETRIVDSIQNEMVKKFTRIERLVYFALGLLVLLLASNFWSSSSNSEQYCHKKRKRYCRCRHIWKVRKNQHINSYSSDVTQGGFLTLMNDRCLKRYIPLAEISTQNVIQKTVRQIEDLVSKT</sequence>